<reference evidence="7 8" key="1">
    <citation type="submission" date="2024-02" db="EMBL/GenBank/DDBJ databases">
        <authorList>
            <person name="Chen Y."/>
            <person name="Shah S."/>
            <person name="Dougan E. K."/>
            <person name="Thang M."/>
            <person name="Chan C."/>
        </authorList>
    </citation>
    <scope>NUCLEOTIDE SEQUENCE [LARGE SCALE GENOMIC DNA]</scope>
</reference>
<dbReference type="Proteomes" id="UP001642484">
    <property type="component" value="Unassembled WGS sequence"/>
</dbReference>
<gene>
    <name evidence="7" type="ORF">CCMP2556_LOCUS21035</name>
</gene>
<dbReference type="InterPro" id="IPR006634">
    <property type="entry name" value="TLC-dom"/>
</dbReference>
<dbReference type="PANTHER" id="PTHR45629">
    <property type="entry name" value="SNF2/RAD54 FAMILY MEMBER"/>
    <property type="match status" value="1"/>
</dbReference>
<dbReference type="Gene3D" id="3.40.50.10810">
    <property type="entry name" value="Tandem AAA-ATPase domain"/>
    <property type="match status" value="1"/>
</dbReference>
<evidence type="ECO:0000313" key="7">
    <source>
        <dbReference type="EMBL" id="CAK9038458.1"/>
    </source>
</evidence>
<evidence type="ECO:0000256" key="5">
    <source>
        <dbReference type="SAM" id="Phobius"/>
    </source>
</evidence>
<keyword evidence="4 5" id="KW-0472">Membrane</keyword>
<dbReference type="SMART" id="SM00487">
    <property type="entry name" value="DEXDc"/>
    <property type="match status" value="1"/>
</dbReference>
<keyword evidence="3 5" id="KW-1133">Transmembrane helix</keyword>
<feature type="transmembrane region" description="Helical" evidence="5">
    <location>
        <begin position="128"/>
        <end position="150"/>
    </location>
</feature>
<dbReference type="EMBL" id="CAXAMN010012547">
    <property type="protein sequence ID" value="CAK9038458.1"/>
    <property type="molecule type" value="Genomic_DNA"/>
</dbReference>
<keyword evidence="8" id="KW-1185">Reference proteome</keyword>
<keyword evidence="2 5" id="KW-0812">Transmembrane</keyword>
<dbReference type="CDD" id="cd18004">
    <property type="entry name" value="DEXHc_RAD54"/>
    <property type="match status" value="1"/>
</dbReference>
<proteinExistence type="predicted"/>
<organism evidence="7 8">
    <name type="scientific">Durusdinium trenchii</name>
    <dbReference type="NCBI Taxonomy" id="1381693"/>
    <lineage>
        <taxon>Eukaryota</taxon>
        <taxon>Sar</taxon>
        <taxon>Alveolata</taxon>
        <taxon>Dinophyceae</taxon>
        <taxon>Suessiales</taxon>
        <taxon>Symbiodiniaceae</taxon>
        <taxon>Durusdinium</taxon>
    </lineage>
</organism>
<feature type="transmembrane region" description="Helical" evidence="5">
    <location>
        <begin position="38"/>
        <end position="59"/>
    </location>
</feature>
<dbReference type="Pfam" id="PF00176">
    <property type="entry name" value="SNF2-rel_dom"/>
    <property type="match status" value="1"/>
</dbReference>
<feature type="domain" description="Helicase ATP-binding" evidence="6">
    <location>
        <begin position="367"/>
        <end position="532"/>
    </location>
</feature>
<dbReference type="PANTHER" id="PTHR45629:SF7">
    <property type="entry name" value="DNA EXCISION REPAIR PROTEIN ERCC-6-RELATED"/>
    <property type="match status" value="1"/>
</dbReference>
<evidence type="ECO:0000259" key="6">
    <source>
        <dbReference type="PROSITE" id="PS51192"/>
    </source>
</evidence>
<comment type="caution">
    <text evidence="7">The sequence shown here is derived from an EMBL/GenBank/DDBJ whole genome shotgun (WGS) entry which is preliminary data.</text>
</comment>
<evidence type="ECO:0000256" key="1">
    <source>
        <dbReference type="ARBA" id="ARBA00004141"/>
    </source>
</evidence>
<protein>
    <recommendedName>
        <fullName evidence="6">Helicase ATP-binding domain-containing protein</fullName>
    </recommendedName>
</protein>
<evidence type="ECO:0000256" key="2">
    <source>
        <dbReference type="ARBA" id="ARBA00022692"/>
    </source>
</evidence>
<comment type="subcellular location">
    <subcellularLocation>
        <location evidence="1">Membrane</location>
        <topology evidence="1">Multi-pass membrane protein</topology>
    </subcellularLocation>
</comment>
<feature type="transmembrane region" description="Helical" evidence="5">
    <location>
        <begin position="12"/>
        <end position="32"/>
    </location>
</feature>
<dbReference type="Pfam" id="PF03798">
    <property type="entry name" value="TRAM_LAG1_CLN8"/>
    <property type="match status" value="1"/>
</dbReference>
<accession>A0ABP0LH06</accession>
<name>A0ABP0LH06_9DINO</name>
<dbReference type="InterPro" id="IPR038718">
    <property type="entry name" value="SNF2-like_sf"/>
</dbReference>
<dbReference type="SUPFAM" id="SSF52540">
    <property type="entry name" value="P-loop containing nucleoside triphosphate hydrolases"/>
    <property type="match status" value="1"/>
</dbReference>
<dbReference type="InterPro" id="IPR000330">
    <property type="entry name" value="SNF2_N"/>
</dbReference>
<dbReference type="InterPro" id="IPR050496">
    <property type="entry name" value="SNF2_RAD54_helicase_repair"/>
</dbReference>
<evidence type="ECO:0000313" key="8">
    <source>
        <dbReference type="Proteomes" id="UP001642484"/>
    </source>
</evidence>
<dbReference type="InterPro" id="IPR014001">
    <property type="entry name" value="Helicase_ATP-bd"/>
</dbReference>
<sequence length="639" mass="70885">MAMRVSASLLHDWANIWALTAIFVMCITALAWGEDSYLHSIVVALTTGYLISDALWVALQPGMVKTPKSIIAHHIVTIVVLIDTLEFPSHRVNASRALVVEVNTVLLTLRRLLGRPLWCEVGFYSTWLLIRLVWFPILGASLLVSTFSNFQALPEPWAAVLVEIKLPPVRAYASISFAVVVLLQFYWTVAMGRGFCRSSQPKTDAKEAGGGAPEPPSGSTFPLVAATTALCTSFALLRWMETEERLRKRRVFQDGALLASPGEGQVLSTWGEAIATVRLPQHWDALQPGEEIDDLAVALRIVGPVPEEEIWTGAAFQAAVPGTADESEQLVVNQSAVQARGEGPVLLEAFVAKKLREHQKEGVRFMYDAIAKNRGCILADTMGLGKSLQALALLWAVLSNNLLRKAIIVCPSSLCGNWRAEVKKWLGDKRLKPTVIESGKEKILSQIREFRDFASRRLLVISYDQLRRHVQLVDDVCDLLICDEGHRLRSQGTATSKTLGQMRCRRRILLSGTPLQNDLEELFHCGRFVRPDLFAPQSPGYMAPKAAAWAVQCAREPLATPEEKALGQQVTRELEQKTLQFLLRRTMEMVNFNLPPRVEIVLRLRLAPVQVAAYQALLNDLHCGPHSMAKALKCGCQGW</sequence>
<evidence type="ECO:0000256" key="4">
    <source>
        <dbReference type="ARBA" id="ARBA00023136"/>
    </source>
</evidence>
<evidence type="ECO:0000256" key="3">
    <source>
        <dbReference type="ARBA" id="ARBA00022989"/>
    </source>
</evidence>
<dbReference type="InterPro" id="IPR027417">
    <property type="entry name" value="P-loop_NTPase"/>
</dbReference>
<dbReference type="PROSITE" id="PS51192">
    <property type="entry name" value="HELICASE_ATP_BIND_1"/>
    <property type="match status" value="1"/>
</dbReference>